<proteinExistence type="predicted"/>
<feature type="region of interest" description="Disordered" evidence="6">
    <location>
        <begin position="708"/>
        <end position="730"/>
    </location>
</feature>
<dbReference type="OrthoDB" id="6612291at2759"/>
<keyword evidence="2" id="KW-0479">Metal-binding</keyword>
<dbReference type="GO" id="GO:0051539">
    <property type="term" value="F:4 iron, 4 sulfur cluster binding"/>
    <property type="evidence" value="ECO:0007669"/>
    <property type="project" value="UniProtKB-KW"/>
</dbReference>
<dbReference type="PANTHER" id="PTHR43498">
    <property type="entry name" value="FERREDOXIN:COB-COM HETERODISULFIDE REDUCTASE SUBUNIT A"/>
    <property type="match status" value="1"/>
</dbReference>
<evidence type="ECO:0000256" key="2">
    <source>
        <dbReference type="ARBA" id="ARBA00022723"/>
    </source>
</evidence>
<name>A0A0G4FDN7_VITBC</name>
<dbReference type="GO" id="GO:0046872">
    <property type="term" value="F:metal ion binding"/>
    <property type="evidence" value="ECO:0007669"/>
    <property type="project" value="UniProtKB-KW"/>
</dbReference>
<dbReference type="Gene3D" id="3.50.50.60">
    <property type="entry name" value="FAD/NAD(P)-binding domain"/>
    <property type="match status" value="1"/>
</dbReference>
<dbReference type="SUPFAM" id="SSF51905">
    <property type="entry name" value="FAD/NAD(P)-binding domain"/>
    <property type="match status" value="1"/>
</dbReference>
<keyword evidence="9" id="KW-1185">Reference proteome</keyword>
<evidence type="ECO:0000256" key="1">
    <source>
        <dbReference type="ARBA" id="ARBA00022485"/>
    </source>
</evidence>
<evidence type="ECO:0000256" key="3">
    <source>
        <dbReference type="ARBA" id="ARBA00023002"/>
    </source>
</evidence>
<feature type="compositionally biased region" description="Basic and acidic residues" evidence="6">
    <location>
        <begin position="721"/>
        <end position="730"/>
    </location>
</feature>
<reference evidence="8 9" key="1">
    <citation type="submission" date="2014-11" db="EMBL/GenBank/DDBJ databases">
        <authorList>
            <person name="Zhu J."/>
            <person name="Qi W."/>
            <person name="Song R."/>
        </authorList>
    </citation>
    <scope>NUCLEOTIDE SEQUENCE [LARGE SCALE GENOMIC DNA]</scope>
</reference>
<dbReference type="PANTHER" id="PTHR43498:SF1">
    <property type="entry name" value="COB--COM HETERODISULFIDE REDUCTASE IRON-SULFUR SUBUNIT A"/>
    <property type="match status" value="1"/>
</dbReference>
<keyword evidence="4" id="KW-0408">Iron</keyword>
<dbReference type="GO" id="GO:0016491">
    <property type="term" value="F:oxidoreductase activity"/>
    <property type="evidence" value="ECO:0007669"/>
    <property type="project" value="UniProtKB-KW"/>
</dbReference>
<dbReference type="EMBL" id="CDMY01000413">
    <property type="protein sequence ID" value="CEM11298.1"/>
    <property type="molecule type" value="Genomic_DNA"/>
</dbReference>
<keyword evidence="7" id="KW-0732">Signal</keyword>
<evidence type="ECO:0000256" key="7">
    <source>
        <dbReference type="SAM" id="SignalP"/>
    </source>
</evidence>
<dbReference type="AlphaFoldDB" id="A0A0G4FDN7"/>
<dbReference type="InParanoid" id="A0A0G4FDN7"/>
<dbReference type="VEuPathDB" id="CryptoDB:Vbra_15121"/>
<evidence type="ECO:0000313" key="9">
    <source>
        <dbReference type="Proteomes" id="UP000041254"/>
    </source>
</evidence>
<keyword evidence="5" id="KW-0411">Iron-sulfur</keyword>
<evidence type="ECO:0000313" key="8">
    <source>
        <dbReference type="EMBL" id="CEM11298.1"/>
    </source>
</evidence>
<keyword evidence="1" id="KW-0004">4Fe-4S</keyword>
<dbReference type="Pfam" id="PF12831">
    <property type="entry name" value="FAD_oxidored"/>
    <property type="match status" value="1"/>
</dbReference>
<dbReference type="InterPro" id="IPR036188">
    <property type="entry name" value="FAD/NAD-bd_sf"/>
</dbReference>
<sequence length="730" mass="80941">MMRASYRQGCALSAFIVVIVCGLLGLSAAAGFADGSYSSPEATHLVLHEGEEARPDDDVGAGLQDRVLECDVVVVGGGSAGTSAALAAARSGAKTVLIQSRGVLGGNASSESKLHMVGADKEGGRGHLMKTEAREGGIVEEYTVRNSVENPQRSVELHDLTLYKLFREEPNVQLILNAPMVSAVKEWEEGSGGWVVKQVTAENQEAQVRYIVKGKVFIDATGDGRLGAEAHVPYIIGRESRSHFGESLAEARSDNETEGSSFAFTSRDYGRPMTFTAPEWAMKFTSSDFKYRPIHSDILDYGYWWIEVAWPYSTIRDNEAIRDRLLEAVLGIWDYIKNSGNFPEAENLALDWIEWWPCKREGRRFRGLYIMTQNDILPDPKQKPPPAPMLFDDRVSYGGWNLDLHNPKGIFDTSRPAFASHRLPYLYSTPLRSLIAQNATNLMLAGRLASFSHVVFGSQRVMKTAAAMGQASGTGAAYFALHGIPPADVGGHPDGVWSIQQQLLRDDQYIIGMYNQDPRDHALRAAAVKASSFVANETFDGRPQLVVSGQTRAVHGYGGAAPSQRKEGVQRWVSEALPAWIALEWTTPITDIAQVELVFDTGMHRTLMLSMMLRDQHKMVWGRPQPETVRDYSIEARLAAGADDQWRQVITVQGNFQRKRRHNVARQMAQIDPQKVGVESLRLVVSATNGIPHAHVFEIRVYGKDGLTPFPAKPQPQQQRPRRETKLWMR</sequence>
<evidence type="ECO:0000256" key="6">
    <source>
        <dbReference type="SAM" id="MobiDB-lite"/>
    </source>
</evidence>
<evidence type="ECO:0000256" key="5">
    <source>
        <dbReference type="ARBA" id="ARBA00023014"/>
    </source>
</evidence>
<dbReference type="STRING" id="1169540.A0A0G4FDN7"/>
<keyword evidence="3" id="KW-0560">Oxidoreductase</keyword>
<dbReference type="PhylomeDB" id="A0A0G4FDN7"/>
<feature type="chain" id="PRO_5005188456" evidence="7">
    <location>
        <begin position="30"/>
        <end position="730"/>
    </location>
</feature>
<accession>A0A0G4FDN7</accession>
<organism evidence="8 9">
    <name type="scientific">Vitrella brassicaformis (strain CCMP3155)</name>
    <dbReference type="NCBI Taxonomy" id="1169540"/>
    <lineage>
        <taxon>Eukaryota</taxon>
        <taxon>Sar</taxon>
        <taxon>Alveolata</taxon>
        <taxon>Colpodellida</taxon>
        <taxon>Vitrellaceae</taxon>
        <taxon>Vitrella</taxon>
    </lineage>
</organism>
<gene>
    <name evidence="8" type="ORF">Vbra_15121</name>
</gene>
<protein>
    <submittedName>
        <fullName evidence="8">Uncharacterized protein</fullName>
    </submittedName>
</protein>
<feature type="signal peptide" evidence="7">
    <location>
        <begin position="1"/>
        <end position="29"/>
    </location>
</feature>
<dbReference type="InterPro" id="IPR039650">
    <property type="entry name" value="HdrA-like"/>
</dbReference>
<evidence type="ECO:0000256" key="4">
    <source>
        <dbReference type="ARBA" id="ARBA00023004"/>
    </source>
</evidence>
<dbReference type="Proteomes" id="UP000041254">
    <property type="component" value="Unassembled WGS sequence"/>
</dbReference>